<comment type="caution">
    <text evidence="1">The sequence shown here is derived from an EMBL/GenBank/DDBJ whole genome shotgun (WGS) entry which is preliminary data.</text>
</comment>
<sequence>MCLILFALDVDPRHRLVLAANRDEFHARQTAGVHRWDDEPILGGRDLTAGGTWLGVSTRDPKHPAAAGDTRLAPGVHTRLAAVTNVRDGVAVPDPTKRSRGRLPVDFLVGDSSAEDAARDLVAHAEEYAPVNLVVDDGVEMWWATNHFGPVARRVEPGVHGLSNGRLDEGWPKVRTGIAGLSTHVGDDPTTLLDMLHDPTTADPASLPHTGVPAAQELGLSAMFVDLGEYGTRASTVVRIGADGHGDLAERRYAPDARSETSTFTW</sequence>
<dbReference type="InterPro" id="IPR008551">
    <property type="entry name" value="TANGO2"/>
</dbReference>
<dbReference type="PANTHER" id="PTHR17985:SF8">
    <property type="entry name" value="TRANSPORT AND GOLGI ORGANIZATION PROTEIN 2 HOMOLOG"/>
    <property type="match status" value="1"/>
</dbReference>
<proteinExistence type="predicted"/>
<dbReference type="EMBL" id="JAADZU010000049">
    <property type="protein sequence ID" value="NDK90877.1"/>
    <property type="molecule type" value="Genomic_DNA"/>
</dbReference>
<name>A0A7K3LTJ7_9ACTN</name>
<organism evidence="1 2">
    <name type="scientific">Gordonia desulfuricans</name>
    <dbReference type="NCBI Taxonomy" id="89051"/>
    <lineage>
        <taxon>Bacteria</taxon>
        <taxon>Bacillati</taxon>
        <taxon>Actinomycetota</taxon>
        <taxon>Actinomycetes</taxon>
        <taxon>Mycobacteriales</taxon>
        <taxon>Gordoniaceae</taxon>
        <taxon>Gordonia</taxon>
    </lineage>
</organism>
<evidence type="ECO:0000313" key="1">
    <source>
        <dbReference type="EMBL" id="NDK90877.1"/>
    </source>
</evidence>
<dbReference type="PANTHER" id="PTHR17985">
    <property type="entry name" value="SER/THR-RICH PROTEIN T10 IN DGCR REGION"/>
    <property type="match status" value="1"/>
</dbReference>
<keyword evidence="2" id="KW-1185">Reference proteome</keyword>
<dbReference type="Proteomes" id="UP000466307">
    <property type="component" value="Unassembled WGS sequence"/>
</dbReference>
<accession>A0A7K3LTJ7</accession>
<protein>
    <submittedName>
        <fullName evidence="1">NRDE family protein</fullName>
    </submittedName>
</protein>
<dbReference type="RefSeq" id="WP_059039551.1">
    <property type="nucleotide sequence ID" value="NZ_JAADZU010000049.1"/>
</dbReference>
<dbReference type="AlphaFoldDB" id="A0A7K3LTJ7"/>
<gene>
    <name evidence="1" type="ORF">GYA93_14990</name>
</gene>
<reference evidence="1 2" key="1">
    <citation type="submission" date="2020-01" db="EMBL/GenBank/DDBJ databases">
        <title>Investigation of new actinobacteria for the biodesulphurisation of diesel fuel.</title>
        <authorList>
            <person name="Athi Narayanan S.M."/>
        </authorList>
    </citation>
    <scope>NUCLEOTIDE SEQUENCE [LARGE SCALE GENOMIC DNA]</scope>
    <source>
        <strain evidence="1 2">213E</strain>
    </source>
</reference>
<dbReference type="Pfam" id="PF05742">
    <property type="entry name" value="TANGO2"/>
    <property type="match status" value="1"/>
</dbReference>
<evidence type="ECO:0000313" key="2">
    <source>
        <dbReference type="Proteomes" id="UP000466307"/>
    </source>
</evidence>